<dbReference type="SUPFAM" id="SSF56784">
    <property type="entry name" value="HAD-like"/>
    <property type="match status" value="1"/>
</dbReference>
<keyword evidence="2" id="KW-1185">Reference proteome</keyword>
<organism evidence="1 2">
    <name type="scientific">Eubacterium segne</name>
    <dbReference type="NCBI Taxonomy" id="2763045"/>
    <lineage>
        <taxon>Bacteria</taxon>
        <taxon>Bacillati</taxon>
        <taxon>Bacillota</taxon>
        <taxon>Clostridia</taxon>
        <taxon>Eubacteriales</taxon>
        <taxon>Eubacteriaceae</taxon>
        <taxon>Eubacterium</taxon>
    </lineage>
</organism>
<dbReference type="Pfam" id="PF13419">
    <property type="entry name" value="HAD_2"/>
    <property type="match status" value="1"/>
</dbReference>
<dbReference type="InterPro" id="IPR036412">
    <property type="entry name" value="HAD-like_sf"/>
</dbReference>
<dbReference type="PANTHER" id="PTHR43434">
    <property type="entry name" value="PHOSPHOGLYCOLATE PHOSPHATASE"/>
    <property type="match status" value="1"/>
</dbReference>
<sequence length="216" mass="24415">MKTYDVIIFDLDGTLSDSGEGITKSAQYALSKFGINKEPDDLKHFVGPPLKEEFKNAYNFSDEDAAKAVEYYRERYKPIGIYETSLYKDGDIMLKRLKDAGKYLAIATSKPQAMAEEVLRYLGIYDYFDKIMGADLIGPRQSKQSVLEALFKKIENKDRSKYIMIGDTKFDIIGANLMKIDSLGVSYGYGNKKEMLELGALKVLDSTKEIADFLLN</sequence>
<dbReference type="InterPro" id="IPR023198">
    <property type="entry name" value="PGP-like_dom2"/>
</dbReference>
<dbReference type="PANTHER" id="PTHR43434:SF20">
    <property type="entry name" value="5'-NUCLEOTIDASE"/>
    <property type="match status" value="1"/>
</dbReference>
<dbReference type="RefSeq" id="WP_021953400.1">
    <property type="nucleotide sequence ID" value="NZ_JACOOZ010000002.1"/>
</dbReference>
<protein>
    <submittedName>
        <fullName evidence="1">HAD-IA family hydrolase</fullName>
    </submittedName>
</protein>
<dbReference type="InterPro" id="IPR041492">
    <property type="entry name" value="HAD_2"/>
</dbReference>
<comment type="caution">
    <text evidence="1">The sequence shown here is derived from an EMBL/GenBank/DDBJ whole genome shotgun (WGS) entry which is preliminary data.</text>
</comment>
<dbReference type="Gene3D" id="1.10.150.240">
    <property type="entry name" value="Putative phosphatase, domain 2"/>
    <property type="match status" value="1"/>
</dbReference>
<name>A0ABR7F058_9FIRM</name>
<dbReference type="InterPro" id="IPR006439">
    <property type="entry name" value="HAD-SF_hydro_IA"/>
</dbReference>
<gene>
    <name evidence="1" type="ORF">H8S00_03140</name>
</gene>
<dbReference type="NCBIfam" id="TIGR01549">
    <property type="entry name" value="HAD-SF-IA-v1"/>
    <property type="match status" value="1"/>
</dbReference>
<dbReference type="GO" id="GO:0016787">
    <property type="term" value="F:hydrolase activity"/>
    <property type="evidence" value="ECO:0007669"/>
    <property type="project" value="UniProtKB-KW"/>
</dbReference>
<dbReference type="InterPro" id="IPR023214">
    <property type="entry name" value="HAD_sf"/>
</dbReference>
<dbReference type="EMBL" id="JACOOZ010000002">
    <property type="protein sequence ID" value="MBC5666986.1"/>
    <property type="molecule type" value="Genomic_DNA"/>
</dbReference>
<dbReference type="Gene3D" id="3.40.50.1000">
    <property type="entry name" value="HAD superfamily/HAD-like"/>
    <property type="match status" value="1"/>
</dbReference>
<dbReference type="Proteomes" id="UP000597877">
    <property type="component" value="Unassembled WGS sequence"/>
</dbReference>
<evidence type="ECO:0000313" key="2">
    <source>
        <dbReference type="Proteomes" id="UP000597877"/>
    </source>
</evidence>
<evidence type="ECO:0000313" key="1">
    <source>
        <dbReference type="EMBL" id="MBC5666986.1"/>
    </source>
</evidence>
<accession>A0ABR7F058</accession>
<keyword evidence="1" id="KW-0378">Hydrolase</keyword>
<dbReference type="InterPro" id="IPR050155">
    <property type="entry name" value="HAD-like_hydrolase_sf"/>
</dbReference>
<proteinExistence type="predicted"/>
<reference evidence="1 2" key="1">
    <citation type="submission" date="2020-08" db="EMBL/GenBank/DDBJ databases">
        <title>Genome public.</title>
        <authorList>
            <person name="Liu C."/>
            <person name="Sun Q."/>
        </authorList>
    </citation>
    <scope>NUCLEOTIDE SEQUENCE [LARGE SCALE GENOMIC DNA]</scope>
    <source>
        <strain evidence="1 2">BX4</strain>
    </source>
</reference>